<dbReference type="EMBL" id="AE017194">
    <property type="protein sequence ID" value="AAS39955.1"/>
    <property type="molecule type" value="Genomic_DNA"/>
</dbReference>
<evidence type="ECO:0000313" key="2">
    <source>
        <dbReference type="Proteomes" id="UP000002527"/>
    </source>
</evidence>
<dbReference type="AlphaFoldDB" id="Q73CP1"/>
<sequence length="31" mass="3857">MLFIKRIMEAFEHVDKMKQYSKEMGVLSRYF</sequence>
<accession>Q73CP1</accession>
<reference evidence="1 2" key="1">
    <citation type="journal article" date="2004" name="Nucleic Acids Res.">
        <title>The genome sequence of Bacillus cereus ATCC 10987 reveals metabolic adaptations and a large plasmid related to Bacillus anthracis pXO1.</title>
        <authorList>
            <person name="Rasko D.A."/>
            <person name="Ravel J."/>
            <person name="Okstad O.A."/>
            <person name="Helgason E."/>
            <person name="Cer R.Z."/>
            <person name="Jiang L."/>
            <person name="Shores K.A."/>
            <person name="Fouts D.E."/>
            <person name="Tourasse N.J."/>
            <person name="Angiuoli S.V."/>
            <person name="Kolonay J."/>
            <person name="Nelson W.C."/>
            <person name="Kolsto A.-B."/>
            <person name="Fraser C.M."/>
            <person name="Read T.D."/>
        </authorList>
    </citation>
    <scope>NUCLEOTIDE SEQUENCE [LARGE SCALE GENOMIC DNA]</scope>
    <source>
        <strain evidence="2">ATCC 10987 / NRS 248</strain>
    </source>
</reference>
<proteinExistence type="predicted"/>
<dbReference type="HOGENOM" id="CLU_3394878_0_0_9"/>
<organism evidence="1 2">
    <name type="scientific">Bacillus cereus (strain ATCC 10987 / NRS 248)</name>
    <dbReference type="NCBI Taxonomy" id="222523"/>
    <lineage>
        <taxon>Bacteria</taxon>
        <taxon>Bacillati</taxon>
        <taxon>Bacillota</taxon>
        <taxon>Bacilli</taxon>
        <taxon>Bacillales</taxon>
        <taxon>Bacillaceae</taxon>
        <taxon>Bacillus</taxon>
        <taxon>Bacillus cereus group</taxon>
    </lineage>
</organism>
<name>Q73CP1_BACC1</name>
<gene>
    <name evidence="1" type="ordered locus">BCE_1024</name>
</gene>
<dbReference type="Proteomes" id="UP000002527">
    <property type="component" value="Chromosome"/>
</dbReference>
<evidence type="ECO:0000313" key="1">
    <source>
        <dbReference type="EMBL" id="AAS39955.1"/>
    </source>
</evidence>
<dbReference type="KEGG" id="bca:BCE_1024"/>
<protein>
    <submittedName>
        <fullName evidence="1">Uncharacterized protein</fullName>
    </submittedName>
</protein>